<evidence type="ECO:0000259" key="10">
    <source>
        <dbReference type="PROSITE" id="PS50940"/>
    </source>
</evidence>
<dbReference type="SUPFAM" id="SSF51445">
    <property type="entry name" value="(Trans)glycosidases"/>
    <property type="match status" value="1"/>
</dbReference>
<evidence type="ECO:0000256" key="8">
    <source>
        <dbReference type="ARBA" id="ARBA00023326"/>
    </source>
</evidence>
<dbReference type="InterPro" id="IPR011583">
    <property type="entry name" value="Chitinase_II/V-like_cat"/>
</dbReference>
<accession>A0A3B4YIM4</accession>
<dbReference type="InterPro" id="IPR029070">
    <property type="entry name" value="Chitinase_insertion_sf"/>
</dbReference>
<organism evidence="12 13">
    <name type="scientific">Seriola lalandi dorsalis</name>
    <dbReference type="NCBI Taxonomy" id="1841481"/>
    <lineage>
        <taxon>Eukaryota</taxon>
        <taxon>Metazoa</taxon>
        <taxon>Chordata</taxon>
        <taxon>Craniata</taxon>
        <taxon>Vertebrata</taxon>
        <taxon>Euteleostomi</taxon>
        <taxon>Actinopterygii</taxon>
        <taxon>Neopterygii</taxon>
        <taxon>Teleostei</taxon>
        <taxon>Neoteleostei</taxon>
        <taxon>Acanthomorphata</taxon>
        <taxon>Carangaria</taxon>
        <taxon>Carangiformes</taxon>
        <taxon>Carangidae</taxon>
        <taxon>Seriola</taxon>
    </lineage>
</organism>
<dbReference type="SUPFAM" id="SSF57625">
    <property type="entry name" value="Invertebrate chitin-binding proteins"/>
    <property type="match status" value="1"/>
</dbReference>
<dbReference type="AlphaFoldDB" id="A0A3B4YIM4"/>
<dbReference type="Gene3D" id="3.20.20.80">
    <property type="entry name" value="Glycosidases"/>
    <property type="match status" value="2"/>
</dbReference>
<keyword evidence="4" id="KW-0147">Chitin-binding</keyword>
<dbReference type="Proteomes" id="UP000261360">
    <property type="component" value="Unplaced"/>
</dbReference>
<keyword evidence="13" id="KW-1185">Reference proteome</keyword>
<dbReference type="Pfam" id="PF01607">
    <property type="entry name" value="CBM_14"/>
    <property type="match status" value="1"/>
</dbReference>
<feature type="compositionally biased region" description="Low complexity" evidence="9">
    <location>
        <begin position="382"/>
        <end position="458"/>
    </location>
</feature>
<dbReference type="FunFam" id="3.20.20.80:FF:000007">
    <property type="entry name" value="Acidic mammalian chitinase"/>
    <property type="match status" value="1"/>
</dbReference>
<dbReference type="GO" id="GO:0000272">
    <property type="term" value="P:polysaccharide catabolic process"/>
    <property type="evidence" value="ECO:0007669"/>
    <property type="project" value="UniProtKB-KW"/>
</dbReference>
<evidence type="ECO:0000256" key="4">
    <source>
        <dbReference type="ARBA" id="ARBA00022669"/>
    </source>
</evidence>
<evidence type="ECO:0000313" key="13">
    <source>
        <dbReference type="Proteomes" id="UP000261360"/>
    </source>
</evidence>
<dbReference type="InterPro" id="IPR017853">
    <property type="entry name" value="GH"/>
</dbReference>
<evidence type="ECO:0000313" key="12">
    <source>
        <dbReference type="Ensembl" id="ENSSLDP00000030440.1"/>
    </source>
</evidence>
<reference evidence="12" key="1">
    <citation type="submission" date="2025-08" db="UniProtKB">
        <authorList>
            <consortium name="Ensembl"/>
        </authorList>
    </citation>
    <scope>IDENTIFICATION</scope>
</reference>
<dbReference type="InterPro" id="IPR036508">
    <property type="entry name" value="Chitin-bd_dom_sf"/>
</dbReference>
<comment type="catalytic activity">
    <reaction evidence="1">
        <text>Random endo-hydrolysis of N-acetyl-beta-D-glucosaminide (1-&gt;4)-beta-linkages in chitin and chitodextrins.</text>
        <dbReference type="EC" id="3.2.1.14"/>
    </reaction>
</comment>
<dbReference type="Gene3D" id="3.10.50.10">
    <property type="match status" value="1"/>
</dbReference>
<dbReference type="CDD" id="cd02872">
    <property type="entry name" value="GH18_chitolectin_chitotriosidase"/>
    <property type="match status" value="1"/>
</dbReference>
<reference evidence="12" key="2">
    <citation type="submission" date="2025-09" db="UniProtKB">
        <authorList>
            <consortium name="Ensembl"/>
        </authorList>
    </citation>
    <scope>IDENTIFICATION</scope>
</reference>
<dbReference type="Ensembl" id="ENSSLDT00000031317.1">
    <property type="protein sequence ID" value="ENSSLDP00000030440.1"/>
    <property type="gene ID" value="ENSSLDG00000021637.1"/>
</dbReference>
<evidence type="ECO:0000256" key="1">
    <source>
        <dbReference type="ARBA" id="ARBA00000822"/>
    </source>
</evidence>
<dbReference type="STRING" id="1841481.ENSSLDP00000030440"/>
<sequence>YLWLVCYYDSLAEDRAEDGKFRISNINPNQCTHLIFAFSDISSVNDLVPSRDTDVQLYQSFNGLKTRNPLLKTLLAVGGITFNRQKFSTMVSTQTTRAMFIQSAITLLRKYGFDGLNLDWRFPAAAGSQSDNKQKFTLLCQELNAAFVAEGTQNNSDRLILTASVSAEKAVIDASYEVAQIAGNLDFINVLTFDFRGPWENVTGHHSPLFRGSQDTGDKINSNTDGMQYWRDQGAPAQLLNLGLATYGRAFTLSSPSTDVGAPANGTGEEGCYTGEDGFWAYYEVLLYYYALITDQKVPYALTENQWVGFDNKESFETKVSYLKTNNFGGAFVWSLDLDDFTGKFCNDSKYPLISHVHDLLVPGDKNAISVCCILTTTTPTTTTPTTTTTTPTTTTATPTTTTTTLTTTTPTTTITTPTTTTTTPTTTTMTTTPTTTTTTPTTTTTTPTTTTTTPTSTGNSRGLCAGKNSGLISNPKDPQSFFNCGDKAVHLQYCQARLIFKESCQCCDYP</sequence>
<dbReference type="FunFam" id="3.10.50.10:FF:000001">
    <property type="entry name" value="Chitinase 3-like 1"/>
    <property type="match status" value="1"/>
</dbReference>
<proteinExistence type="inferred from homology"/>
<feature type="domain" description="GH18" evidence="11">
    <location>
        <begin position="2"/>
        <end position="364"/>
    </location>
</feature>
<feature type="domain" description="Chitin-binding type-2" evidence="10">
    <location>
        <begin position="462"/>
        <end position="511"/>
    </location>
</feature>
<dbReference type="PROSITE" id="PS51910">
    <property type="entry name" value="GH18_2"/>
    <property type="match status" value="1"/>
</dbReference>
<dbReference type="PANTHER" id="PTHR11177">
    <property type="entry name" value="CHITINASE"/>
    <property type="match status" value="1"/>
</dbReference>
<evidence type="ECO:0000256" key="6">
    <source>
        <dbReference type="ARBA" id="ARBA00023024"/>
    </source>
</evidence>
<keyword evidence="6" id="KW-0146">Chitin degradation</keyword>
<dbReference type="Pfam" id="PF00704">
    <property type="entry name" value="Glyco_hydro_18"/>
    <property type="match status" value="1"/>
</dbReference>
<dbReference type="GO" id="GO:0008843">
    <property type="term" value="F:endochitinase activity"/>
    <property type="evidence" value="ECO:0007669"/>
    <property type="project" value="UniProtKB-EC"/>
</dbReference>
<evidence type="ECO:0000259" key="11">
    <source>
        <dbReference type="PROSITE" id="PS51910"/>
    </source>
</evidence>
<dbReference type="PANTHER" id="PTHR11177:SF379">
    <property type="entry name" value="CHITINASE"/>
    <property type="match status" value="1"/>
</dbReference>
<keyword evidence="7" id="KW-1015">Disulfide bond</keyword>
<dbReference type="InterPro" id="IPR002557">
    <property type="entry name" value="Chitin-bd_dom"/>
</dbReference>
<keyword evidence="5" id="KW-0732">Signal</keyword>
<dbReference type="PROSITE" id="PS50940">
    <property type="entry name" value="CHIT_BIND_II"/>
    <property type="match status" value="1"/>
</dbReference>
<dbReference type="GO" id="GO:0005576">
    <property type="term" value="C:extracellular region"/>
    <property type="evidence" value="ECO:0007669"/>
    <property type="project" value="InterPro"/>
</dbReference>
<feature type="region of interest" description="Disordered" evidence="9">
    <location>
        <begin position="382"/>
        <end position="463"/>
    </location>
</feature>
<evidence type="ECO:0000256" key="7">
    <source>
        <dbReference type="ARBA" id="ARBA00023157"/>
    </source>
</evidence>
<evidence type="ECO:0000256" key="2">
    <source>
        <dbReference type="ARBA" id="ARBA00009121"/>
    </source>
</evidence>
<keyword evidence="8" id="KW-0624">Polysaccharide degradation</keyword>
<protein>
    <recommendedName>
        <fullName evidence="3">chitinase</fullName>
        <ecNumber evidence="3">3.2.1.14</ecNumber>
    </recommendedName>
</protein>
<dbReference type="SMART" id="SM00636">
    <property type="entry name" value="Glyco_18"/>
    <property type="match status" value="1"/>
</dbReference>
<dbReference type="GO" id="GO:0006032">
    <property type="term" value="P:chitin catabolic process"/>
    <property type="evidence" value="ECO:0007669"/>
    <property type="project" value="UniProtKB-KW"/>
</dbReference>
<name>A0A3B4YIM4_SERLL</name>
<comment type="similarity">
    <text evidence="2">Belongs to the glycosyl hydrolase 18 family. Chitinase class II subfamily.</text>
</comment>
<evidence type="ECO:0000256" key="3">
    <source>
        <dbReference type="ARBA" id="ARBA00012729"/>
    </source>
</evidence>
<dbReference type="InterPro" id="IPR050314">
    <property type="entry name" value="Glycosyl_Hydrlase_18"/>
</dbReference>
<evidence type="ECO:0000256" key="5">
    <source>
        <dbReference type="ARBA" id="ARBA00022729"/>
    </source>
</evidence>
<dbReference type="GeneTree" id="ENSGT00940000162989"/>
<dbReference type="InterPro" id="IPR001223">
    <property type="entry name" value="Glyco_hydro18_cat"/>
</dbReference>
<dbReference type="EC" id="3.2.1.14" evidence="3"/>
<dbReference type="SUPFAM" id="SSF54556">
    <property type="entry name" value="Chitinase insertion domain"/>
    <property type="match status" value="1"/>
</dbReference>
<dbReference type="GO" id="GO:0008061">
    <property type="term" value="F:chitin binding"/>
    <property type="evidence" value="ECO:0007669"/>
    <property type="project" value="UniProtKB-KW"/>
</dbReference>
<evidence type="ECO:0000256" key="9">
    <source>
        <dbReference type="SAM" id="MobiDB-lite"/>
    </source>
</evidence>
<keyword evidence="8" id="KW-0119">Carbohydrate metabolism</keyword>